<dbReference type="Gene3D" id="3.90.76.10">
    <property type="entry name" value="Dipeptide-binding Protein, Domain 1"/>
    <property type="match status" value="1"/>
</dbReference>
<evidence type="ECO:0000256" key="1">
    <source>
        <dbReference type="SAM" id="SignalP"/>
    </source>
</evidence>
<evidence type="ECO:0000313" key="4">
    <source>
        <dbReference type="Proteomes" id="UP000327011"/>
    </source>
</evidence>
<evidence type="ECO:0000259" key="2">
    <source>
        <dbReference type="Pfam" id="PF00496"/>
    </source>
</evidence>
<keyword evidence="1" id="KW-0732">Signal</keyword>
<dbReference type="PROSITE" id="PS51257">
    <property type="entry name" value="PROKAR_LIPOPROTEIN"/>
    <property type="match status" value="1"/>
</dbReference>
<keyword evidence="4" id="KW-1185">Reference proteome</keyword>
<feature type="chain" id="PRO_5023936858" evidence="1">
    <location>
        <begin position="23"/>
        <end position="566"/>
    </location>
</feature>
<dbReference type="PANTHER" id="PTHR30290:SF65">
    <property type="entry name" value="MONOACYL PHOSPHATIDYLINOSITOL TETRAMANNOSIDE-BINDING PROTEIN LPQW-RELATED"/>
    <property type="match status" value="1"/>
</dbReference>
<dbReference type="AlphaFoldDB" id="A0A5J5KB73"/>
<feature type="signal peptide" evidence="1">
    <location>
        <begin position="1"/>
        <end position="22"/>
    </location>
</feature>
<evidence type="ECO:0000313" key="3">
    <source>
        <dbReference type="EMBL" id="KAA9380898.1"/>
    </source>
</evidence>
<organism evidence="3 4">
    <name type="scientific">Microbispora cellulosiformans</name>
    <dbReference type="NCBI Taxonomy" id="2614688"/>
    <lineage>
        <taxon>Bacteria</taxon>
        <taxon>Bacillati</taxon>
        <taxon>Actinomycetota</taxon>
        <taxon>Actinomycetes</taxon>
        <taxon>Streptosporangiales</taxon>
        <taxon>Streptosporangiaceae</taxon>
        <taxon>Microbispora</taxon>
    </lineage>
</organism>
<proteinExistence type="predicted"/>
<reference evidence="3 4" key="1">
    <citation type="submission" date="2019-09" db="EMBL/GenBank/DDBJ databases">
        <title>Screening of Novel Bioactive Compounds from Soil-Associated.</title>
        <authorList>
            <person name="Gong X."/>
        </authorList>
    </citation>
    <scope>NUCLEOTIDE SEQUENCE [LARGE SCALE GENOMIC DNA]</scope>
    <source>
        <strain evidence="3 4">Gxj-6</strain>
    </source>
</reference>
<dbReference type="Pfam" id="PF00496">
    <property type="entry name" value="SBP_bac_5"/>
    <property type="match status" value="1"/>
</dbReference>
<dbReference type="GO" id="GO:1904680">
    <property type="term" value="F:peptide transmembrane transporter activity"/>
    <property type="evidence" value="ECO:0007669"/>
    <property type="project" value="TreeGrafter"/>
</dbReference>
<dbReference type="Gene3D" id="3.10.105.10">
    <property type="entry name" value="Dipeptide-binding Protein, Domain 3"/>
    <property type="match status" value="1"/>
</dbReference>
<dbReference type="PANTHER" id="PTHR30290">
    <property type="entry name" value="PERIPLASMIC BINDING COMPONENT OF ABC TRANSPORTER"/>
    <property type="match status" value="1"/>
</dbReference>
<dbReference type="SUPFAM" id="SSF53850">
    <property type="entry name" value="Periplasmic binding protein-like II"/>
    <property type="match status" value="1"/>
</dbReference>
<dbReference type="InterPro" id="IPR039424">
    <property type="entry name" value="SBP_5"/>
</dbReference>
<dbReference type="GO" id="GO:0015833">
    <property type="term" value="P:peptide transport"/>
    <property type="evidence" value="ECO:0007669"/>
    <property type="project" value="TreeGrafter"/>
</dbReference>
<dbReference type="Gene3D" id="3.40.190.10">
    <property type="entry name" value="Periplasmic binding protein-like II"/>
    <property type="match status" value="1"/>
</dbReference>
<sequence>MRPRRPVALALLAAVWAATACGAQRGPGEQDGALAPSPVKAYDINPLPRDKVKDGGTLRWGLVDFPTQWNRNHVDGDGNAVEAVTDALMPRTFRSDERGRPSLDTDYVTNARITATSPRQVITYSINPKARWSDGKPITWNDFAAQWKAMSGRDHDYRVDAAIAYENIQSVARGSSDREVVVTLAQPFNEWQSLFTPLYPSATNATPAAFNSDWINRIPVTAGPFRVERLDAKGRTVTLARDPAWWGNRPKLDRMVFRTVRPDQMVRAFTKGDVDVFEVGPSPDDYARVREAWDAVVRQAAGTQYRQFTLNGESPVLSDVRVRQAVAAALDRRALMQADLKGLGWPTVTLDNHFLMNSQYGYQPNAREIGGYDPALAGRLLDQAGWKMSGKGRTKNGKPLTLRFVVPDGIPPSLAEAQAAGRMLQRVGVRSEVRKVSFNDFFGKYLIPGDFDLAAFAYPSTPYPVSGSFDVYADGERGKGDDVEWYSNLGRSGSKQIDQAMYRAGSLLDPARVPGLLNDADRLVWKEVNVLPLYQCPQGVVVRSALANIGAGGFYDLRYEDIGYAS</sequence>
<dbReference type="Proteomes" id="UP000327011">
    <property type="component" value="Unassembled WGS sequence"/>
</dbReference>
<dbReference type="CDD" id="cd08501">
    <property type="entry name" value="PBP2_Lpqw"/>
    <property type="match status" value="1"/>
</dbReference>
<feature type="domain" description="Solute-binding protein family 5" evidence="2">
    <location>
        <begin position="119"/>
        <end position="474"/>
    </location>
</feature>
<dbReference type="InterPro" id="IPR000914">
    <property type="entry name" value="SBP_5_dom"/>
</dbReference>
<dbReference type="RefSeq" id="WP_150932341.1">
    <property type="nucleotide sequence ID" value="NZ_VYTZ01000002.1"/>
</dbReference>
<name>A0A5J5KB73_9ACTN</name>
<protein>
    <submittedName>
        <fullName evidence="3">ABC transporter family substrate-binding protein</fullName>
    </submittedName>
</protein>
<comment type="caution">
    <text evidence="3">The sequence shown here is derived from an EMBL/GenBank/DDBJ whole genome shotgun (WGS) entry which is preliminary data.</text>
</comment>
<accession>A0A5J5KB73</accession>
<gene>
    <name evidence="3" type="ORF">F5972_07380</name>
</gene>
<dbReference type="EMBL" id="VYTZ01000002">
    <property type="protein sequence ID" value="KAA9380898.1"/>
    <property type="molecule type" value="Genomic_DNA"/>
</dbReference>